<feature type="signal peptide" evidence="2">
    <location>
        <begin position="1"/>
        <end position="22"/>
    </location>
</feature>
<feature type="region of interest" description="Disordered" evidence="1">
    <location>
        <begin position="139"/>
        <end position="160"/>
    </location>
</feature>
<dbReference type="OrthoDB" id="939585at2"/>
<sequence length="363" mass="41065">MRIKHYLSFLLGGLLMNITAHAQDANTAAADTSQLPGANFSLQGALEMFKKAASPEEFEKLLNTQDNKVNNLDLNGDGNIDYIKVVNKRENDVHVFVLQALISETESQDIAVIELEKTAADNAVVQIVGDEDIYGEQTIVEPSSGNDKATGDNDEKAEQPYFGSGPHVAARYAPARAIIVNVWFWPCVRFVYAPAYTVWVSPFSWRVRPIWWRPWRPMPWAVYRPYRYYYAPHYTIVRTNRIVYAPRIYRPMRVTSVTVRTRNQVVVNRYRATPRPARSFSGPRTGATRSFSTPRSNGTTRSFSTPRVNGTNRTFNGPNRSFNSNTRTFSSPNGNRQITRQRTSVSGPRGSATRATTRVSRHH</sequence>
<feature type="compositionally biased region" description="Basic and acidic residues" evidence="1">
    <location>
        <begin position="149"/>
        <end position="158"/>
    </location>
</feature>
<keyword evidence="2" id="KW-0732">Signal</keyword>
<protein>
    <recommendedName>
        <fullName evidence="5">EF-hand domain-containing protein</fullName>
    </recommendedName>
</protein>
<evidence type="ECO:0008006" key="5">
    <source>
        <dbReference type="Google" id="ProtNLM"/>
    </source>
</evidence>
<organism evidence="3 4">
    <name type="scientific">Chitinophaga rupis</name>
    <dbReference type="NCBI Taxonomy" id="573321"/>
    <lineage>
        <taxon>Bacteria</taxon>
        <taxon>Pseudomonadati</taxon>
        <taxon>Bacteroidota</taxon>
        <taxon>Chitinophagia</taxon>
        <taxon>Chitinophagales</taxon>
        <taxon>Chitinophagaceae</taxon>
        <taxon>Chitinophaga</taxon>
    </lineage>
</organism>
<reference evidence="3 4" key="1">
    <citation type="submission" date="2016-10" db="EMBL/GenBank/DDBJ databases">
        <authorList>
            <person name="de Groot N.N."/>
        </authorList>
    </citation>
    <scope>NUCLEOTIDE SEQUENCE [LARGE SCALE GENOMIC DNA]</scope>
    <source>
        <strain evidence="3 4">DSM 21039</strain>
    </source>
</reference>
<feature type="region of interest" description="Disordered" evidence="1">
    <location>
        <begin position="275"/>
        <end position="363"/>
    </location>
</feature>
<dbReference type="Proteomes" id="UP000198984">
    <property type="component" value="Unassembled WGS sequence"/>
</dbReference>
<proteinExistence type="predicted"/>
<dbReference type="RefSeq" id="WP_089912528.1">
    <property type="nucleotide sequence ID" value="NZ_FOBB01000003.1"/>
</dbReference>
<dbReference type="EMBL" id="FOBB01000003">
    <property type="protein sequence ID" value="SEM03241.1"/>
    <property type="molecule type" value="Genomic_DNA"/>
</dbReference>
<evidence type="ECO:0000313" key="4">
    <source>
        <dbReference type="Proteomes" id="UP000198984"/>
    </source>
</evidence>
<evidence type="ECO:0000313" key="3">
    <source>
        <dbReference type="EMBL" id="SEM03241.1"/>
    </source>
</evidence>
<gene>
    <name evidence="3" type="ORF">SAMN04488505_103188</name>
</gene>
<dbReference type="AlphaFoldDB" id="A0A1H7V1V3"/>
<name>A0A1H7V1V3_9BACT</name>
<dbReference type="STRING" id="573321.SAMN04488505_103188"/>
<keyword evidence="4" id="KW-1185">Reference proteome</keyword>
<feature type="compositionally biased region" description="Polar residues" evidence="1">
    <location>
        <begin position="287"/>
        <end position="346"/>
    </location>
</feature>
<feature type="compositionally biased region" description="Polar residues" evidence="1">
    <location>
        <begin position="353"/>
        <end position="363"/>
    </location>
</feature>
<accession>A0A1H7V1V3</accession>
<evidence type="ECO:0000256" key="2">
    <source>
        <dbReference type="SAM" id="SignalP"/>
    </source>
</evidence>
<evidence type="ECO:0000256" key="1">
    <source>
        <dbReference type="SAM" id="MobiDB-lite"/>
    </source>
</evidence>
<feature type="chain" id="PRO_5011485823" description="EF-hand domain-containing protein" evidence="2">
    <location>
        <begin position="23"/>
        <end position="363"/>
    </location>
</feature>